<comment type="caution">
    <text evidence="1">The sequence shown here is derived from an EMBL/GenBank/DDBJ whole genome shotgun (WGS) entry which is preliminary data.</text>
</comment>
<keyword evidence="2" id="KW-1185">Reference proteome</keyword>
<sequence>MARILIAPTTNKSVKDKLSKLLRAENHVVFDSNANAPEESHVDPTFSNWTPKEAVSSLLGDTAEKCAYADLERDMRLADACLLFFPASQDAAIMAGWFAAHQKDVVGVVSGNGKLPTLAFMTTHLCLDVDDVAEAFSDR</sequence>
<evidence type="ECO:0000313" key="2">
    <source>
        <dbReference type="Proteomes" id="UP000637980"/>
    </source>
</evidence>
<dbReference type="Proteomes" id="UP000637980">
    <property type="component" value="Unassembled WGS sequence"/>
</dbReference>
<organism evidence="1 2">
    <name type="scientific">Pseudovibrio japonicus</name>
    <dbReference type="NCBI Taxonomy" id="366534"/>
    <lineage>
        <taxon>Bacteria</taxon>
        <taxon>Pseudomonadati</taxon>
        <taxon>Pseudomonadota</taxon>
        <taxon>Alphaproteobacteria</taxon>
        <taxon>Hyphomicrobiales</taxon>
        <taxon>Stappiaceae</taxon>
        <taxon>Pseudovibrio</taxon>
    </lineage>
</organism>
<name>A0ABQ3ECZ7_9HYPH</name>
<gene>
    <name evidence="1" type="ORF">GCM10007094_23380</name>
</gene>
<protein>
    <submittedName>
        <fullName evidence="1">Uncharacterized protein</fullName>
    </submittedName>
</protein>
<reference evidence="2" key="1">
    <citation type="journal article" date="2019" name="Int. J. Syst. Evol. Microbiol.">
        <title>The Global Catalogue of Microorganisms (GCM) 10K type strain sequencing project: providing services to taxonomists for standard genome sequencing and annotation.</title>
        <authorList>
            <consortium name="The Broad Institute Genomics Platform"/>
            <consortium name="The Broad Institute Genome Sequencing Center for Infectious Disease"/>
            <person name="Wu L."/>
            <person name="Ma J."/>
        </authorList>
    </citation>
    <scope>NUCLEOTIDE SEQUENCE [LARGE SCALE GENOMIC DNA]</scope>
    <source>
        <strain evidence="2">KCTC 12861</strain>
    </source>
</reference>
<dbReference type="RefSeq" id="WP_189436983.1">
    <property type="nucleotide sequence ID" value="NZ_BMXE01000004.1"/>
</dbReference>
<evidence type="ECO:0000313" key="1">
    <source>
        <dbReference type="EMBL" id="GHB33822.1"/>
    </source>
</evidence>
<proteinExistence type="predicted"/>
<dbReference type="EMBL" id="BMXE01000004">
    <property type="protein sequence ID" value="GHB33822.1"/>
    <property type="molecule type" value="Genomic_DNA"/>
</dbReference>
<accession>A0ABQ3ECZ7</accession>